<dbReference type="InterPro" id="IPR010321">
    <property type="entry name" value="DUF922"/>
</dbReference>
<reference evidence="2 3" key="1">
    <citation type="journal article" date="2012" name="J. Bacteriol.">
        <title>Draft Genome Sequence of Mesorhizobium alhagi CCNWXJ12-2T, a Novel Salt-Resistant Species Isolated from the Desert of Northwestern China.</title>
        <authorList>
            <person name="Zhou M."/>
            <person name="Chen W."/>
            <person name="Chen H."/>
            <person name="Wei G."/>
        </authorList>
    </citation>
    <scope>NUCLEOTIDE SEQUENCE [LARGE SCALE GENOMIC DNA]</scope>
    <source>
        <strain evidence="2 3">CCNWXJ12-2</strain>
    </source>
</reference>
<dbReference type="Pfam" id="PF06037">
    <property type="entry name" value="DUF922"/>
    <property type="match status" value="1"/>
</dbReference>
<protein>
    <recommendedName>
        <fullName evidence="4">DUF922 domain-containing protein</fullName>
    </recommendedName>
</protein>
<sequence>MIRVAIRIAAAVAVLLMAASSSFADVRVVTEKQTYPVSGRTGAELYTSMQKKAPRRTIFTQDLAQFRFEFTVRHGMGVDGRVCSIQGGTFNVKMTVTYPQTIDKLSPKTGQAWARLIADMHRAEAARTRIARQSMRDLMDATLRLKTANDPTCTKIRGHLNRLRRKALADHDASQYRFSKESAALGSKLLAELAAAK</sequence>
<evidence type="ECO:0000256" key="1">
    <source>
        <dbReference type="SAM" id="SignalP"/>
    </source>
</evidence>
<feature type="signal peptide" evidence="1">
    <location>
        <begin position="1"/>
        <end position="24"/>
    </location>
</feature>
<organism evidence="2 3">
    <name type="scientific">Mesorhizobium alhagi CCNWXJ12-2</name>
    <dbReference type="NCBI Taxonomy" id="1107882"/>
    <lineage>
        <taxon>Bacteria</taxon>
        <taxon>Pseudomonadati</taxon>
        <taxon>Pseudomonadota</taxon>
        <taxon>Alphaproteobacteria</taxon>
        <taxon>Hyphomicrobiales</taxon>
        <taxon>Phyllobacteriaceae</taxon>
        <taxon>Allomesorhizobium</taxon>
    </lineage>
</organism>
<keyword evidence="3" id="KW-1185">Reference proteome</keyword>
<keyword evidence="1" id="KW-0732">Signal</keyword>
<evidence type="ECO:0000313" key="3">
    <source>
        <dbReference type="Proteomes" id="UP000003250"/>
    </source>
</evidence>
<evidence type="ECO:0000313" key="2">
    <source>
        <dbReference type="EMBL" id="EHK53500.1"/>
    </source>
</evidence>
<feature type="chain" id="PRO_5003535273" description="DUF922 domain-containing protein" evidence="1">
    <location>
        <begin position="25"/>
        <end position="197"/>
    </location>
</feature>
<accession>H0I0J5</accession>
<name>H0I0J5_9HYPH</name>
<dbReference type="AlphaFoldDB" id="H0I0J5"/>
<dbReference type="Proteomes" id="UP000003250">
    <property type="component" value="Unassembled WGS sequence"/>
</dbReference>
<gene>
    <name evidence="2" type="ORF">MAXJ12_29912</name>
</gene>
<dbReference type="OrthoDB" id="71915at68287"/>
<proteinExistence type="predicted"/>
<dbReference type="EMBL" id="AHAM01000266">
    <property type="protein sequence ID" value="EHK53500.1"/>
    <property type="molecule type" value="Genomic_DNA"/>
</dbReference>
<evidence type="ECO:0008006" key="4">
    <source>
        <dbReference type="Google" id="ProtNLM"/>
    </source>
</evidence>